<dbReference type="AlphaFoldDB" id="A0AB74QDM3"/>
<organism evidence="1 2">
    <name type="scientific">Clostridioides difficile</name>
    <name type="common">Peptoclostridium difficile</name>
    <dbReference type="NCBI Taxonomy" id="1496"/>
    <lineage>
        <taxon>Bacteria</taxon>
        <taxon>Bacillati</taxon>
        <taxon>Bacillota</taxon>
        <taxon>Clostridia</taxon>
        <taxon>Peptostreptococcales</taxon>
        <taxon>Peptostreptococcaceae</taxon>
        <taxon>Clostridioides</taxon>
    </lineage>
</organism>
<dbReference type="SUPFAM" id="SSF51735">
    <property type="entry name" value="NAD(P)-binding Rossmann-fold domains"/>
    <property type="match status" value="1"/>
</dbReference>
<accession>A0AB74QDM3</accession>
<dbReference type="InterPro" id="IPR036291">
    <property type="entry name" value="NAD(P)-bd_dom_sf"/>
</dbReference>
<evidence type="ECO:0000313" key="1">
    <source>
        <dbReference type="EMBL" id="VFD33311.1"/>
    </source>
</evidence>
<gene>
    <name evidence="1" type="ORF">SAMEA1402399_02530</name>
</gene>
<dbReference type="Gene3D" id="3.40.50.720">
    <property type="entry name" value="NAD(P)-binding Rossmann-like Domain"/>
    <property type="match status" value="1"/>
</dbReference>
<dbReference type="EMBL" id="CAADAN010000009">
    <property type="protein sequence ID" value="VFD33311.1"/>
    <property type="molecule type" value="Genomic_DNA"/>
</dbReference>
<protein>
    <submittedName>
        <fullName evidence="1">Saccharopine dehydrogenase</fullName>
    </submittedName>
</protein>
<name>A0AB74QDM3_CLODI</name>
<evidence type="ECO:0000313" key="2">
    <source>
        <dbReference type="Proteomes" id="UP000411588"/>
    </source>
</evidence>
<proteinExistence type="predicted"/>
<dbReference type="Proteomes" id="UP000411588">
    <property type="component" value="Unassembled WGS sequence"/>
</dbReference>
<dbReference type="RefSeq" id="WP_009901880.1">
    <property type="nucleotide sequence ID" value="NZ_BIOK01000002.1"/>
</dbReference>
<sequence>MKRKVGILGYGGKVGQIVVDILKEKYLLKCGQRSISEDIYINSDDTIEYCKIDICNHEMLKEFCLDCDLLINCTGPSYFTSCKIAEEIQKYDIKFVDIFGVTLLNNKKALSNLTGVIGAGSFPGFSAILVSWIAERYGKSIENLSIYAGGKELITTNACVDVLMSMVENFGKTDRYIFNGSVSINERKPNESKLFNIFGRKAYINEYLTDEIYNAGIKYGIKELHWYNVQINPLYKTVMDRAVMDLAKIKSKDDIYQVAEKIKIDLERSNYNSNNWYKYCIEITINNGFGKYLENIEVVCSDTYKINGIIAAMCVERLLNNKYHKNIYWAFDLLDSEIVIKNLVSNGAITDIKVGNESIMNKLFTEIEEGEI</sequence>
<reference evidence="1 2" key="1">
    <citation type="submission" date="2019-02" db="EMBL/GenBank/DDBJ databases">
        <authorList>
            <consortium name="Pathogen Informatics"/>
        </authorList>
    </citation>
    <scope>NUCLEOTIDE SEQUENCE [LARGE SCALE GENOMIC DNA]</scope>
    <source>
        <strain evidence="2">clo34</strain>
    </source>
</reference>
<comment type="caution">
    <text evidence="1">The sequence shown here is derived from an EMBL/GenBank/DDBJ whole genome shotgun (WGS) entry which is preliminary data.</text>
</comment>